<keyword evidence="5" id="KW-0812">Transmembrane</keyword>
<evidence type="ECO:0000256" key="3">
    <source>
        <dbReference type="ARBA" id="ARBA00022481"/>
    </source>
</evidence>
<dbReference type="PANTHER" id="PTHR30093">
    <property type="entry name" value="GENERAL SECRETION PATHWAY PROTEIN G"/>
    <property type="match status" value="1"/>
</dbReference>
<dbReference type="InterPro" id="IPR012902">
    <property type="entry name" value="N_methyl_site"/>
</dbReference>
<organism evidence="6 7">
    <name type="scientific">Vibrio parahaemolyticus</name>
    <dbReference type="NCBI Taxonomy" id="670"/>
    <lineage>
        <taxon>Bacteria</taxon>
        <taxon>Pseudomonadati</taxon>
        <taxon>Pseudomonadota</taxon>
        <taxon>Gammaproteobacteria</taxon>
        <taxon>Vibrionales</taxon>
        <taxon>Vibrionaceae</taxon>
        <taxon>Vibrio</taxon>
    </lineage>
</organism>
<dbReference type="EMBL" id="JACVHL010000020">
    <property type="protein sequence ID" value="MCC3806965.1"/>
    <property type="molecule type" value="Genomic_DNA"/>
</dbReference>
<dbReference type="PRINTS" id="PR00813">
    <property type="entry name" value="BCTERIALGSPG"/>
</dbReference>
<dbReference type="InterPro" id="IPR001082">
    <property type="entry name" value="Pilin"/>
</dbReference>
<dbReference type="SUPFAM" id="SSF54523">
    <property type="entry name" value="Pili subunits"/>
    <property type="match status" value="1"/>
</dbReference>
<dbReference type="AlphaFoldDB" id="A0A9Q3UHP8"/>
<dbReference type="Gene3D" id="3.30.700.10">
    <property type="entry name" value="Glycoprotein, Type 4 Pilin"/>
    <property type="match status" value="1"/>
</dbReference>
<dbReference type="PROSITE" id="PS00409">
    <property type="entry name" value="PROKAR_NTER_METHYL"/>
    <property type="match status" value="1"/>
</dbReference>
<sequence length="150" mass="15717">MKHSKQKKQQGFTLIELMIVVAVIGVLASIAIPQYQKYVAKSEVASALATMTGVKTNVEAYAVENGEFPDTGKENDLGVPSSIPSGNIAFAKTASAATGTITFTFKTSGVSNLITGKKFALARDGNGTWTCDGTASNAVTDDLLPKNCRP</sequence>
<keyword evidence="3" id="KW-0488">Methylation</keyword>
<keyword evidence="5" id="KW-0472">Membrane</keyword>
<dbReference type="PANTHER" id="PTHR30093:SF34">
    <property type="entry name" value="PREPILIN PEPTIDASE-DEPENDENT PROTEIN D"/>
    <property type="match status" value="1"/>
</dbReference>
<dbReference type="InterPro" id="IPR045584">
    <property type="entry name" value="Pilin-like"/>
</dbReference>
<evidence type="ECO:0000256" key="1">
    <source>
        <dbReference type="ARBA" id="ARBA00005233"/>
    </source>
</evidence>
<evidence type="ECO:0000256" key="4">
    <source>
        <dbReference type="RuleBase" id="RU000389"/>
    </source>
</evidence>
<protein>
    <submittedName>
        <fullName evidence="6">Pilin</fullName>
    </submittedName>
</protein>
<dbReference type="GO" id="GO:0015628">
    <property type="term" value="P:protein secretion by the type II secretion system"/>
    <property type="evidence" value="ECO:0007669"/>
    <property type="project" value="InterPro"/>
</dbReference>
<dbReference type="Pfam" id="PF07963">
    <property type="entry name" value="N_methyl"/>
    <property type="match status" value="1"/>
</dbReference>
<evidence type="ECO:0000313" key="7">
    <source>
        <dbReference type="Proteomes" id="UP000726777"/>
    </source>
</evidence>
<evidence type="ECO:0000256" key="2">
    <source>
        <dbReference type="ARBA" id="ARBA00011156"/>
    </source>
</evidence>
<dbReference type="GO" id="GO:0044096">
    <property type="term" value="C:type IV pilus"/>
    <property type="evidence" value="ECO:0007669"/>
    <property type="project" value="TreeGrafter"/>
</dbReference>
<dbReference type="GO" id="GO:0015627">
    <property type="term" value="C:type II protein secretion system complex"/>
    <property type="evidence" value="ECO:0007669"/>
    <property type="project" value="InterPro"/>
</dbReference>
<dbReference type="RefSeq" id="WP_024702454.1">
    <property type="nucleotide sequence ID" value="NZ_CP064041.1"/>
</dbReference>
<keyword evidence="5" id="KW-1133">Transmembrane helix</keyword>
<name>A0A9Q3UHP8_VIBPH</name>
<evidence type="ECO:0000313" key="6">
    <source>
        <dbReference type="EMBL" id="MCC3806965.1"/>
    </source>
</evidence>
<reference evidence="6" key="1">
    <citation type="submission" date="2020-09" db="EMBL/GenBank/DDBJ databases">
        <title>Genome sequence of Vibrio parahaemolyticus isolates.</title>
        <authorList>
            <person name="Hammerl J.A."/>
            <person name="Strauch E."/>
        </authorList>
    </citation>
    <scope>NUCLEOTIDE SEQUENCE</scope>
    <source>
        <strain evidence="6">17-VB00146</strain>
    </source>
</reference>
<comment type="similarity">
    <text evidence="1 4">Belongs to the N-Me-Phe pilin family.</text>
</comment>
<comment type="subunit">
    <text evidence="2">The pili are polar flexible filaments of about 5.4 nanometers diameter and 2.5 micrometers average length; they consist of only a single polypeptide chain arranged in a helical configuration of five subunits per turn in the assembled pilus.</text>
</comment>
<dbReference type="GO" id="GO:0007155">
    <property type="term" value="P:cell adhesion"/>
    <property type="evidence" value="ECO:0007669"/>
    <property type="project" value="InterPro"/>
</dbReference>
<proteinExistence type="inferred from homology"/>
<comment type="caution">
    <text evidence="6">The sequence shown here is derived from an EMBL/GenBank/DDBJ whole genome shotgun (WGS) entry which is preliminary data.</text>
</comment>
<gene>
    <name evidence="6" type="ORF">IB292_18240</name>
</gene>
<evidence type="ECO:0000256" key="5">
    <source>
        <dbReference type="SAM" id="Phobius"/>
    </source>
</evidence>
<dbReference type="Proteomes" id="UP000726777">
    <property type="component" value="Unassembled WGS sequence"/>
</dbReference>
<accession>A0A9Q3UHP8</accession>
<dbReference type="InterPro" id="IPR000983">
    <property type="entry name" value="Bac_GSPG_pilin"/>
</dbReference>
<feature type="transmembrane region" description="Helical" evidence="5">
    <location>
        <begin position="12"/>
        <end position="32"/>
    </location>
</feature>
<keyword evidence="4" id="KW-0281">Fimbrium</keyword>
<dbReference type="NCBIfam" id="TIGR02532">
    <property type="entry name" value="IV_pilin_GFxxxE"/>
    <property type="match status" value="1"/>
</dbReference>
<dbReference type="Pfam" id="PF00114">
    <property type="entry name" value="Pilin"/>
    <property type="match status" value="1"/>
</dbReference>
<dbReference type="GO" id="GO:0043107">
    <property type="term" value="P:type IV pilus-dependent motility"/>
    <property type="evidence" value="ECO:0007669"/>
    <property type="project" value="TreeGrafter"/>
</dbReference>